<accession>A0ABR4EBS8</accession>
<reference evidence="1 2" key="1">
    <citation type="submission" date="2024-03" db="EMBL/GenBank/DDBJ databases">
        <title>A high-quality draft genome sequence of Diaporthe vaccinii, a causative agent of upright dieback and viscid rot disease in cranberry plants.</title>
        <authorList>
            <person name="Sarrasin M."/>
            <person name="Lang B.F."/>
            <person name="Burger G."/>
        </authorList>
    </citation>
    <scope>NUCLEOTIDE SEQUENCE [LARGE SCALE GENOMIC DNA]</scope>
    <source>
        <strain evidence="1 2">IS7</strain>
    </source>
</reference>
<gene>
    <name evidence="1" type="ORF">FJTKL_13200</name>
</gene>
<comment type="caution">
    <text evidence="1">The sequence shown here is derived from an EMBL/GenBank/DDBJ whole genome shotgun (WGS) entry which is preliminary data.</text>
</comment>
<sequence>MINGQRNHVSPHPTPLRATPLEHAAPVAIPLELEDALRADEDGEDWEFREDLQRAASGIGRLFASLVCPTCEFCVAFKVRSWPFVYVSSKFVDMARRLRPRALVVMSYYLPFFHWFPKVWLYEDVAMREMERIAAAVGDEWAASLAAPKVAVRVKDTGLLKEFLLGLVSRECLQDENSFEGIV</sequence>
<evidence type="ECO:0000313" key="2">
    <source>
        <dbReference type="Proteomes" id="UP001600888"/>
    </source>
</evidence>
<proteinExistence type="predicted"/>
<protein>
    <submittedName>
        <fullName evidence="1">Uncharacterized protein</fullName>
    </submittedName>
</protein>
<dbReference type="EMBL" id="JBAWTH010000072">
    <property type="protein sequence ID" value="KAL2279850.1"/>
    <property type="molecule type" value="Genomic_DNA"/>
</dbReference>
<keyword evidence="2" id="KW-1185">Reference proteome</keyword>
<name>A0ABR4EBS8_9PEZI</name>
<evidence type="ECO:0000313" key="1">
    <source>
        <dbReference type="EMBL" id="KAL2279850.1"/>
    </source>
</evidence>
<organism evidence="1 2">
    <name type="scientific">Diaporthe vaccinii</name>
    <dbReference type="NCBI Taxonomy" id="105482"/>
    <lineage>
        <taxon>Eukaryota</taxon>
        <taxon>Fungi</taxon>
        <taxon>Dikarya</taxon>
        <taxon>Ascomycota</taxon>
        <taxon>Pezizomycotina</taxon>
        <taxon>Sordariomycetes</taxon>
        <taxon>Sordariomycetidae</taxon>
        <taxon>Diaporthales</taxon>
        <taxon>Diaporthaceae</taxon>
        <taxon>Diaporthe</taxon>
        <taxon>Diaporthe eres species complex</taxon>
    </lineage>
</organism>
<dbReference type="Proteomes" id="UP001600888">
    <property type="component" value="Unassembled WGS sequence"/>
</dbReference>